<evidence type="ECO:0000313" key="1">
    <source>
        <dbReference type="EMBL" id="KAH8003997.1"/>
    </source>
</evidence>
<sequence>MEKPPAPGAWTVSRRGEQNRAPERRSGTEAALRSLELFACEWRLPLERCGEPGAAAAPAPPGPELPVRGPVRGGELRWAPPRRPGGPGEEEQLLPLPTPPVAPRAPSHVARPLGSSGAMHALWKVEARPGTSLPEAS</sequence>
<comment type="caution">
    <text evidence="1">The sequence shown here is derived from an EMBL/GenBank/DDBJ whole genome shotgun (WGS) entry which is preliminary data.</text>
</comment>
<keyword evidence="2" id="KW-1185">Reference proteome</keyword>
<name>A0ACB8FFH7_9SAUR</name>
<reference evidence="1" key="1">
    <citation type="submission" date="2021-08" db="EMBL/GenBank/DDBJ databases">
        <title>The first chromosome-level gecko genome reveals the dynamic sex chromosomes of Neotropical dwarf geckos (Sphaerodactylidae: Sphaerodactylus).</title>
        <authorList>
            <person name="Pinto B.J."/>
            <person name="Keating S.E."/>
            <person name="Gamble T."/>
        </authorList>
    </citation>
    <scope>NUCLEOTIDE SEQUENCE</scope>
    <source>
        <strain evidence="1">TG3544</strain>
    </source>
</reference>
<gene>
    <name evidence="1" type="ORF">K3G42_001374</name>
</gene>
<organism evidence="1 2">
    <name type="scientific">Sphaerodactylus townsendi</name>
    <dbReference type="NCBI Taxonomy" id="933632"/>
    <lineage>
        <taxon>Eukaryota</taxon>
        <taxon>Metazoa</taxon>
        <taxon>Chordata</taxon>
        <taxon>Craniata</taxon>
        <taxon>Vertebrata</taxon>
        <taxon>Euteleostomi</taxon>
        <taxon>Lepidosauria</taxon>
        <taxon>Squamata</taxon>
        <taxon>Bifurcata</taxon>
        <taxon>Gekkota</taxon>
        <taxon>Sphaerodactylidae</taxon>
        <taxon>Sphaerodactylus</taxon>
    </lineage>
</organism>
<evidence type="ECO:0000313" key="2">
    <source>
        <dbReference type="Proteomes" id="UP000827872"/>
    </source>
</evidence>
<accession>A0ACB8FFH7</accession>
<proteinExistence type="predicted"/>
<protein>
    <submittedName>
        <fullName evidence="1">Uncharacterized protein</fullName>
    </submittedName>
</protein>
<dbReference type="Proteomes" id="UP000827872">
    <property type="component" value="Linkage Group LG04"/>
</dbReference>
<dbReference type="EMBL" id="CM037617">
    <property type="protein sequence ID" value="KAH8003997.1"/>
    <property type="molecule type" value="Genomic_DNA"/>
</dbReference>